<evidence type="ECO:0000313" key="3">
    <source>
        <dbReference type="Proteomes" id="UP001432027"/>
    </source>
</evidence>
<feature type="compositionally biased region" description="Basic residues" evidence="1">
    <location>
        <begin position="49"/>
        <end position="58"/>
    </location>
</feature>
<feature type="non-terminal residue" evidence="2">
    <location>
        <position position="1"/>
    </location>
</feature>
<dbReference type="AlphaFoldDB" id="A0AAV5SJ41"/>
<dbReference type="EMBL" id="BTSX01000002">
    <property type="protein sequence ID" value="GMS83088.1"/>
    <property type="molecule type" value="Genomic_DNA"/>
</dbReference>
<comment type="caution">
    <text evidence="2">The sequence shown here is derived from an EMBL/GenBank/DDBJ whole genome shotgun (WGS) entry which is preliminary data.</text>
</comment>
<reference evidence="2" key="1">
    <citation type="submission" date="2023-10" db="EMBL/GenBank/DDBJ databases">
        <title>Genome assembly of Pristionchus species.</title>
        <authorList>
            <person name="Yoshida K."/>
            <person name="Sommer R.J."/>
        </authorList>
    </citation>
    <scope>NUCLEOTIDE SEQUENCE</scope>
    <source>
        <strain evidence="2">RS0144</strain>
    </source>
</reference>
<feature type="region of interest" description="Disordered" evidence="1">
    <location>
        <begin position="49"/>
        <end position="81"/>
    </location>
</feature>
<name>A0AAV5SJ41_9BILA</name>
<gene>
    <name evidence="2" type="ORF">PENTCL1PPCAC_5263</name>
</gene>
<protein>
    <submittedName>
        <fullName evidence="2">Uncharacterized protein</fullName>
    </submittedName>
</protein>
<evidence type="ECO:0000313" key="2">
    <source>
        <dbReference type="EMBL" id="GMS83088.1"/>
    </source>
</evidence>
<dbReference type="Proteomes" id="UP001432027">
    <property type="component" value="Unassembled WGS sequence"/>
</dbReference>
<feature type="non-terminal residue" evidence="2">
    <location>
        <position position="81"/>
    </location>
</feature>
<accession>A0AAV5SJ41</accession>
<organism evidence="2 3">
    <name type="scientific">Pristionchus entomophagus</name>
    <dbReference type="NCBI Taxonomy" id="358040"/>
    <lineage>
        <taxon>Eukaryota</taxon>
        <taxon>Metazoa</taxon>
        <taxon>Ecdysozoa</taxon>
        <taxon>Nematoda</taxon>
        <taxon>Chromadorea</taxon>
        <taxon>Rhabditida</taxon>
        <taxon>Rhabditina</taxon>
        <taxon>Diplogasteromorpha</taxon>
        <taxon>Diplogasteroidea</taxon>
        <taxon>Neodiplogasteridae</taxon>
        <taxon>Pristionchus</taxon>
    </lineage>
</organism>
<proteinExistence type="predicted"/>
<evidence type="ECO:0000256" key="1">
    <source>
        <dbReference type="SAM" id="MobiDB-lite"/>
    </source>
</evidence>
<sequence length="81" mass="9002">LTTHQLLKQLSLAGRRADARVVVLLLDGVNLLDRMRRQVLRQIGEPLARAHRAHRSKHVPVLADALAEEEPGRGSKIGQTQ</sequence>
<keyword evidence="3" id="KW-1185">Reference proteome</keyword>